<keyword evidence="3" id="KW-0418">Kinase</keyword>
<proteinExistence type="predicted"/>
<dbReference type="Pfam" id="PF00391">
    <property type="entry name" value="PEP-utilizers"/>
    <property type="match status" value="1"/>
</dbReference>
<dbReference type="GO" id="GO:0016301">
    <property type="term" value="F:kinase activity"/>
    <property type="evidence" value="ECO:0007669"/>
    <property type="project" value="UniProtKB-KW"/>
</dbReference>
<dbReference type="EMBL" id="PKUS01000007">
    <property type="protein sequence ID" value="PLW69466.1"/>
    <property type="molecule type" value="Genomic_DNA"/>
</dbReference>
<keyword evidence="3" id="KW-0808">Transferase</keyword>
<dbReference type="InterPro" id="IPR051549">
    <property type="entry name" value="PEP_Utilizing_Enz"/>
</dbReference>
<evidence type="ECO:0000313" key="4">
    <source>
        <dbReference type="Proteomes" id="UP000235005"/>
    </source>
</evidence>
<keyword evidence="4" id="KW-1185">Reference proteome</keyword>
<dbReference type="InterPro" id="IPR008279">
    <property type="entry name" value="PEP-util_enz_mobile_dom"/>
</dbReference>
<evidence type="ECO:0000313" key="3">
    <source>
        <dbReference type="EMBL" id="PLW69466.1"/>
    </source>
</evidence>
<dbReference type="InterPro" id="IPR013815">
    <property type="entry name" value="ATP_grasp_subdomain_1"/>
</dbReference>
<protein>
    <submittedName>
        <fullName evidence="3">Pyruvate, water dikinase</fullName>
    </submittedName>
</protein>
<accession>A0A2N5X4Q2</accession>
<dbReference type="PANTHER" id="PTHR43615:SF1">
    <property type="entry name" value="PPDK_N DOMAIN-CONTAINING PROTEIN"/>
    <property type="match status" value="1"/>
</dbReference>
<dbReference type="AlphaFoldDB" id="A0A2N5X4Q2"/>
<dbReference type="OrthoDB" id="9765468at2"/>
<feature type="domain" description="Pyruvate phosphate dikinase AMP/ATP-binding" evidence="2">
    <location>
        <begin position="51"/>
        <end position="189"/>
    </location>
</feature>
<dbReference type="Gene3D" id="3.50.30.10">
    <property type="entry name" value="Phosphohistidine domain"/>
    <property type="match status" value="1"/>
</dbReference>
<feature type="domain" description="Pyruvate phosphate dikinase AMP/ATP-binding" evidence="2">
    <location>
        <begin position="196"/>
        <end position="245"/>
    </location>
</feature>
<gene>
    <name evidence="3" type="ORF">C0039_08050</name>
</gene>
<dbReference type="SUPFAM" id="SSF56059">
    <property type="entry name" value="Glutathione synthetase ATP-binding domain-like"/>
    <property type="match status" value="1"/>
</dbReference>
<dbReference type="InterPro" id="IPR036637">
    <property type="entry name" value="Phosphohistidine_dom_sf"/>
</dbReference>
<dbReference type="PANTHER" id="PTHR43615">
    <property type="entry name" value="PHOSPHOENOLPYRUVATE SYNTHASE-RELATED"/>
    <property type="match status" value="1"/>
</dbReference>
<evidence type="ECO:0000259" key="1">
    <source>
        <dbReference type="Pfam" id="PF00391"/>
    </source>
</evidence>
<comment type="caution">
    <text evidence="3">The sequence shown here is derived from an EMBL/GenBank/DDBJ whole genome shotgun (WGS) entry which is preliminary data.</text>
</comment>
<keyword evidence="3" id="KW-0670">Pyruvate</keyword>
<reference evidence="3 4" key="1">
    <citation type="submission" date="2018-01" db="EMBL/GenBank/DDBJ databases">
        <title>The draft genome sequence of Halioglobus lutimaris HF004.</title>
        <authorList>
            <person name="Du Z.-J."/>
            <person name="Shi M.-J."/>
        </authorList>
    </citation>
    <scope>NUCLEOTIDE SEQUENCE [LARGE SCALE GENOMIC DNA]</scope>
    <source>
        <strain evidence="3 4">HF004</strain>
    </source>
</reference>
<name>A0A2N5X4Q2_9GAMM</name>
<organism evidence="3 4">
    <name type="scientific">Pseudohalioglobus lutimaris</name>
    <dbReference type="NCBI Taxonomy" id="1737061"/>
    <lineage>
        <taxon>Bacteria</taxon>
        <taxon>Pseudomonadati</taxon>
        <taxon>Pseudomonadota</taxon>
        <taxon>Gammaproteobacteria</taxon>
        <taxon>Cellvibrionales</taxon>
        <taxon>Halieaceae</taxon>
        <taxon>Pseudohalioglobus</taxon>
    </lineage>
</organism>
<dbReference type="Pfam" id="PF01326">
    <property type="entry name" value="PPDK_N"/>
    <property type="match status" value="2"/>
</dbReference>
<dbReference type="GO" id="GO:0005524">
    <property type="term" value="F:ATP binding"/>
    <property type="evidence" value="ECO:0007669"/>
    <property type="project" value="InterPro"/>
</dbReference>
<dbReference type="InterPro" id="IPR002192">
    <property type="entry name" value="PPDK_AMP/ATP-bd"/>
</dbReference>
<evidence type="ECO:0000259" key="2">
    <source>
        <dbReference type="Pfam" id="PF01326"/>
    </source>
</evidence>
<dbReference type="Gene3D" id="3.30.470.20">
    <property type="entry name" value="ATP-grasp fold, B domain"/>
    <property type="match status" value="2"/>
</dbReference>
<dbReference type="RefSeq" id="WP_076001004.1">
    <property type="nucleotide sequence ID" value="NZ_PKUS01000007.1"/>
</dbReference>
<dbReference type="Gene3D" id="3.30.1490.20">
    <property type="entry name" value="ATP-grasp fold, A domain"/>
    <property type="match status" value="1"/>
</dbReference>
<feature type="domain" description="PEP-utilising enzyme mobile" evidence="1">
    <location>
        <begin position="712"/>
        <end position="782"/>
    </location>
</feature>
<sequence length="789" mass="85705">MRVEILSLDQVRDESSGGKAYGLSRLQIMGLPVPPAFVIRNAQAGIYPQELDEHYQALDCDRVAVRSSAQGEDGADASFAGQYDTVLNVENGIQLREAIDCCVASSQADRARQYQVEQAGTNAAAMNIVVQRMVDARAAGVVFTADPVSARRDLLIVDAVSGLGEALVSGEATPDHYAVNTAGEIVRRQLVGDDALLSDLEIMQIAVQARAAAAHEGHPLDLEWAIDQSGELFWLQARPITTLPADLNEFDTRLPRPDDVLTISNVSEMMPGAVCPLTSSFTGWGIDYGLQHMQVTVGARERIESDWQVTASAYGHLFLNMTGNLVMSAGVLGSSAEQAAQTLCGRAVPELRELPPLPRWRRVINTVKLLRYCLAAPGVVQRFGVELDQFRIHEREGSAAMWDEIAGKSWFFNHAMAVHIQSSALSGFLSAIVENMVSGNSNASTIAEQAEAVRLLAGASDVESAVMLEQLDELLDELALHPEAESAFQRATVEDAVQWLQDAPHLSQRFTAFLNSHGHRGYRELCMRDPAWGDDLTPLVQSMQAAVHARLLTGGHRELHTPDIDVPALSRGLRWILPRAHNAIRRRELTKSQLVELAHRFKLAFRNLGQQMAGEGIIPDADLVFFFSTDELRGFIAAPDMTAVELALARRGALDHQQQLEFPEISVGMPQPLEPQAVDITDGVLQGRPASRGVVEGIVRVAHTLAEAAALEPGEILVTPITDIGWTPYFSLIGGLVTDLGSSVSHGAVIAREYGLPCVVNTRQATRFLKTGHKVRLDGDTGSVTLLTL</sequence>
<dbReference type="SUPFAM" id="SSF52009">
    <property type="entry name" value="Phosphohistidine domain"/>
    <property type="match status" value="1"/>
</dbReference>
<dbReference type="Proteomes" id="UP000235005">
    <property type="component" value="Unassembled WGS sequence"/>
</dbReference>